<feature type="domain" description="LysM" evidence="1">
    <location>
        <begin position="124"/>
        <end position="168"/>
    </location>
</feature>
<dbReference type="PANTHER" id="PTHR21666">
    <property type="entry name" value="PEPTIDASE-RELATED"/>
    <property type="match status" value="1"/>
</dbReference>
<evidence type="ECO:0000259" key="1">
    <source>
        <dbReference type="PROSITE" id="PS51782"/>
    </source>
</evidence>
<dbReference type="EMBL" id="MFLP01000038">
    <property type="protein sequence ID" value="OGG69129.1"/>
    <property type="molecule type" value="Genomic_DNA"/>
</dbReference>
<dbReference type="CDD" id="cd12797">
    <property type="entry name" value="M23_peptidase"/>
    <property type="match status" value="1"/>
</dbReference>
<dbReference type="SUPFAM" id="SSF51261">
    <property type="entry name" value="Duplicated hybrid motif"/>
    <property type="match status" value="1"/>
</dbReference>
<dbReference type="GO" id="GO:0004222">
    <property type="term" value="F:metalloendopeptidase activity"/>
    <property type="evidence" value="ECO:0007669"/>
    <property type="project" value="TreeGrafter"/>
</dbReference>
<evidence type="ECO:0000313" key="3">
    <source>
        <dbReference type="Proteomes" id="UP000176689"/>
    </source>
</evidence>
<protein>
    <recommendedName>
        <fullName evidence="1">LysM domain-containing protein</fullName>
    </recommendedName>
</protein>
<dbReference type="PANTHER" id="PTHR21666:SF270">
    <property type="entry name" value="MUREIN HYDROLASE ACTIVATOR ENVC"/>
    <property type="match status" value="1"/>
</dbReference>
<dbReference type="CDD" id="cd00118">
    <property type="entry name" value="LysM"/>
    <property type="match status" value="2"/>
</dbReference>
<dbReference type="Pfam" id="PF01551">
    <property type="entry name" value="Peptidase_M23"/>
    <property type="match status" value="1"/>
</dbReference>
<dbReference type="SMART" id="SM00257">
    <property type="entry name" value="LysM"/>
    <property type="match status" value="2"/>
</dbReference>
<dbReference type="InterPro" id="IPR036779">
    <property type="entry name" value="LysM_dom_sf"/>
</dbReference>
<name>A0A1F6E605_9BACT</name>
<dbReference type="InterPro" id="IPR016047">
    <property type="entry name" value="M23ase_b-sheet_dom"/>
</dbReference>
<proteinExistence type="predicted"/>
<reference evidence="2 3" key="1">
    <citation type="journal article" date="2016" name="Nat. Commun.">
        <title>Thousands of microbial genomes shed light on interconnected biogeochemical processes in an aquifer system.</title>
        <authorList>
            <person name="Anantharaman K."/>
            <person name="Brown C.T."/>
            <person name="Hug L.A."/>
            <person name="Sharon I."/>
            <person name="Castelle C.J."/>
            <person name="Probst A.J."/>
            <person name="Thomas B.C."/>
            <person name="Singh A."/>
            <person name="Wilkins M.J."/>
            <person name="Karaoz U."/>
            <person name="Brodie E.L."/>
            <person name="Williams K.H."/>
            <person name="Hubbard S.S."/>
            <person name="Banfield J.F."/>
        </authorList>
    </citation>
    <scope>NUCLEOTIDE SEQUENCE [LARGE SCALE GENOMIC DNA]</scope>
</reference>
<dbReference type="Proteomes" id="UP000176689">
    <property type="component" value="Unassembled WGS sequence"/>
</dbReference>
<dbReference type="InterPro" id="IPR018392">
    <property type="entry name" value="LysM"/>
</dbReference>
<dbReference type="PROSITE" id="PS51782">
    <property type="entry name" value="LYSM"/>
    <property type="match status" value="2"/>
</dbReference>
<dbReference type="Pfam" id="PF01476">
    <property type="entry name" value="LysM"/>
    <property type="match status" value="2"/>
</dbReference>
<dbReference type="AlphaFoldDB" id="A0A1F6E605"/>
<dbReference type="SUPFAM" id="SSF54106">
    <property type="entry name" value="LysM domain"/>
    <property type="match status" value="1"/>
</dbReference>
<organism evidence="2 3">
    <name type="scientific">Candidatus Kaiserbacteria bacterium RIFCSPHIGHO2_12_FULL_53_13</name>
    <dbReference type="NCBI Taxonomy" id="1798502"/>
    <lineage>
        <taxon>Bacteria</taxon>
        <taxon>Candidatus Kaiseribacteriota</taxon>
    </lineage>
</organism>
<feature type="domain" description="LysM" evidence="1">
    <location>
        <begin position="174"/>
        <end position="217"/>
    </location>
</feature>
<dbReference type="Gene3D" id="2.70.70.10">
    <property type="entry name" value="Glucose Permease (Domain IIA)"/>
    <property type="match status" value="1"/>
</dbReference>
<sequence>MADSQSVHKETYRGVKTVRTAVSLISLLLLVGSFFPAQAKASILSDFGDFLASILNINAIQYETIAEIGNIQTMELLKPAMNIDPTAARGGGDITIVDGSALMPEEGPSGTLADIEKPENPTISVYVVRSGDTLSEVADLFGVSSNTILWANDIPRGSALQVGQTLTILPVTGVKYTVKAGDTLSSIAKRFGGDAGEIASFNGIEGAVLAVGNEIIIPDGVVSAPAQTSSGSTYNAGPIGTLSQIGYYLRPLSSLYPRTQGIHGYNGVDLGAPIGTPILASASGNVIVAKEGGWNGGYGSYVVIQHDNGSQTLYSHASRVIVYAGERIIQGQVIAYVGATGKATGSHVHFEIRNGIRNPF</sequence>
<dbReference type="InterPro" id="IPR050570">
    <property type="entry name" value="Cell_wall_metabolism_enzyme"/>
</dbReference>
<dbReference type="Gene3D" id="3.10.350.10">
    <property type="entry name" value="LysM domain"/>
    <property type="match status" value="2"/>
</dbReference>
<dbReference type="InterPro" id="IPR011055">
    <property type="entry name" value="Dup_hybrid_motif"/>
</dbReference>
<comment type="caution">
    <text evidence="2">The sequence shown here is derived from an EMBL/GenBank/DDBJ whole genome shotgun (WGS) entry which is preliminary data.</text>
</comment>
<accession>A0A1F6E605</accession>
<evidence type="ECO:0000313" key="2">
    <source>
        <dbReference type="EMBL" id="OGG69129.1"/>
    </source>
</evidence>
<gene>
    <name evidence="2" type="ORF">A3F27_03415</name>
</gene>